<name>A0A6H2DLD9_9SPHN</name>
<gene>
    <name evidence="1" type="ORF">HF685_07625</name>
</gene>
<sequence length="98" mass="10179">MSIDGTYTCVTKSPMGDQTSEFTIVTDGDTFTGTNAGAMGAMDVEDGKVDGNHITWTMNMTVPMPMKLEGDATITDGQLAGSVKAGAFGEMAMTGTKK</sequence>
<reference evidence="1 2" key="1">
    <citation type="submission" date="2020-04" db="EMBL/GenBank/DDBJ databases">
        <title>Genome sequence for Sphingorhabdus sp. strain M1.</title>
        <authorList>
            <person name="Park S.-J."/>
        </authorList>
    </citation>
    <scope>NUCLEOTIDE SEQUENCE [LARGE SCALE GENOMIC DNA]</scope>
    <source>
        <strain evidence="1 2">JK6</strain>
    </source>
</reference>
<evidence type="ECO:0000313" key="2">
    <source>
        <dbReference type="Proteomes" id="UP000501600"/>
    </source>
</evidence>
<dbReference type="KEGG" id="phao:HF685_07625"/>
<keyword evidence="2" id="KW-1185">Reference proteome</keyword>
<dbReference type="EMBL" id="CP051217">
    <property type="protein sequence ID" value="QJB69164.1"/>
    <property type="molecule type" value="Genomic_DNA"/>
</dbReference>
<evidence type="ECO:0000313" key="1">
    <source>
        <dbReference type="EMBL" id="QJB69164.1"/>
    </source>
</evidence>
<dbReference type="RefSeq" id="WP_168819020.1">
    <property type="nucleotide sequence ID" value="NZ_CP051217.1"/>
</dbReference>
<protein>
    <submittedName>
        <fullName evidence="1">Uncharacterized protein</fullName>
    </submittedName>
</protein>
<accession>A0A6H2DLD9</accession>
<dbReference type="Proteomes" id="UP000501600">
    <property type="component" value="Chromosome"/>
</dbReference>
<dbReference type="AlphaFoldDB" id="A0A6H2DLD9"/>
<organism evidence="1 2">
    <name type="scientific">Parasphingorhabdus halotolerans</name>
    <dbReference type="NCBI Taxonomy" id="2725558"/>
    <lineage>
        <taxon>Bacteria</taxon>
        <taxon>Pseudomonadati</taxon>
        <taxon>Pseudomonadota</taxon>
        <taxon>Alphaproteobacteria</taxon>
        <taxon>Sphingomonadales</taxon>
        <taxon>Sphingomonadaceae</taxon>
        <taxon>Parasphingorhabdus</taxon>
    </lineage>
</organism>
<proteinExistence type="predicted"/>